<dbReference type="EMBL" id="JAENIM010000039">
    <property type="protein sequence ID" value="MBK1791422.1"/>
    <property type="molecule type" value="Genomic_DNA"/>
</dbReference>
<evidence type="ECO:0000313" key="2">
    <source>
        <dbReference type="Proteomes" id="UP000624703"/>
    </source>
</evidence>
<organism evidence="1 2">
    <name type="scientific">Persicirhabdus sediminis</name>
    <dbReference type="NCBI Taxonomy" id="454144"/>
    <lineage>
        <taxon>Bacteria</taxon>
        <taxon>Pseudomonadati</taxon>
        <taxon>Verrucomicrobiota</taxon>
        <taxon>Verrucomicrobiia</taxon>
        <taxon>Verrucomicrobiales</taxon>
        <taxon>Verrucomicrobiaceae</taxon>
        <taxon>Persicirhabdus</taxon>
    </lineage>
</organism>
<dbReference type="RefSeq" id="WP_200311428.1">
    <property type="nucleotide sequence ID" value="NZ_JAENIM010000039.1"/>
</dbReference>
<proteinExistence type="predicted"/>
<keyword evidence="2" id="KW-1185">Reference proteome</keyword>
<protein>
    <submittedName>
        <fullName evidence="1">Uncharacterized protein</fullName>
    </submittedName>
</protein>
<dbReference type="AlphaFoldDB" id="A0A8J7MEU4"/>
<gene>
    <name evidence="1" type="ORF">JIN82_09690</name>
</gene>
<comment type="caution">
    <text evidence="1">The sequence shown here is derived from an EMBL/GenBank/DDBJ whole genome shotgun (WGS) entry which is preliminary data.</text>
</comment>
<name>A0A8J7MEU4_9BACT</name>
<sequence>MSTKNDEVQKLSVEVRKGFANAESGKTIPKTSITNADGSKYLFAIRYEQWKDDSKTMREVRTKLEAIDVMSGVSSSSSSSSASTSSSKAVFEKWKNIQGKEIEAKLEGVEGGNAVFRLTTGKKVDYPLNKLDAASRKRAEERFGSEE</sequence>
<accession>A0A8J7MEU4</accession>
<reference evidence="1" key="1">
    <citation type="submission" date="2021-01" db="EMBL/GenBank/DDBJ databases">
        <title>Modified the classification status of verrucomicrobia.</title>
        <authorList>
            <person name="Feng X."/>
        </authorList>
    </citation>
    <scope>NUCLEOTIDE SEQUENCE</scope>
    <source>
        <strain evidence="1">_KCTC 22039</strain>
    </source>
</reference>
<evidence type="ECO:0000313" key="1">
    <source>
        <dbReference type="EMBL" id="MBK1791422.1"/>
    </source>
</evidence>
<dbReference type="Proteomes" id="UP000624703">
    <property type="component" value="Unassembled WGS sequence"/>
</dbReference>
<dbReference type="Gene3D" id="2.30.30.700">
    <property type="entry name" value="SLA1 homology domain 1"/>
    <property type="match status" value="1"/>
</dbReference>